<reference evidence="1 2" key="1">
    <citation type="journal article" date="2006" name="Science">
        <title>The genome of black cottonwood, Populus trichocarpa (Torr. &amp; Gray).</title>
        <authorList>
            <person name="Tuskan G.A."/>
            <person name="Difazio S."/>
            <person name="Jansson S."/>
            <person name="Bohlmann J."/>
            <person name="Grigoriev I."/>
            <person name="Hellsten U."/>
            <person name="Putnam N."/>
            <person name="Ralph S."/>
            <person name="Rombauts S."/>
            <person name="Salamov A."/>
            <person name="Schein J."/>
            <person name="Sterck L."/>
            <person name="Aerts A."/>
            <person name="Bhalerao R.R."/>
            <person name="Bhalerao R.P."/>
            <person name="Blaudez D."/>
            <person name="Boerjan W."/>
            <person name="Brun A."/>
            <person name="Brunner A."/>
            <person name="Busov V."/>
            <person name="Campbell M."/>
            <person name="Carlson J."/>
            <person name="Chalot M."/>
            <person name="Chapman J."/>
            <person name="Chen G.L."/>
            <person name="Cooper D."/>
            <person name="Coutinho P.M."/>
            <person name="Couturier J."/>
            <person name="Covert S."/>
            <person name="Cronk Q."/>
            <person name="Cunningham R."/>
            <person name="Davis J."/>
            <person name="Degroeve S."/>
            <person name="Dejardin A."/>
            <person name="Depamphilis C."/>
            <person name="Detter J."/>
            <person name="Dirks B."/>
            <person name="Dubchak I."/>
            <person name="Duplessis S."/>
            <person name="Ehlting J."/>
            <person name="Ellis B."/>
            <person name="Gendler K."/>
            <person name="Goodstein D."/>
            <person name="Gribskov M."/>
            <person name="Grimwood J."/>
            <person name="Groover A."/>
            <person name="Gunter L."/>
            <person name="Hamberger B."/>
            <person name="Heinze B."/>
            <person name="Helariutta Y."/>
            <person name="Henrissat B."/>
            <person name="Holligan D."/>
            <person name="Holt R."/>
            <person name="Huang W."/>
            <person name="Islam-Faridi N."/>
            <person name="Jones S."/>
            <person name="Jones-Rhoades M."/>
            <person name="Jorgensen R."/>
            <person name="Joshi C."/>
            <person name="Kangasjarvi J."/>
            <person name="Karlsson J."/>
            <person name="Kelleher C."/>
            <person name="Kirkpatrick R."/>
            <person name="Kirst M."/>
            <person name="Kohler A."/>
            <person name="Kalluri U."/>
            <person name="Larimer F."/>
            <person name="Leebens-Mack J."/>
            <person name="Leple J.C."/>
            <person name="Locascio P."/>
            <person name="Lou Y."/>
            <person name="Lucas S."/>
            <person name="Martin F."/>
            <person name="Montanini B."/>
            <person name="Napoli C."/>
            <person name="Nelson D.R."/>
            <person name="Nelson C."/>
            <person name="Nieminen K."/>
            <person name="Nilsson O."/>
            <person name="Pereda V."/>
            <person name="Peter G."/>
            <person name="Philippe R."/>
            <person name="Pilate G."/>
            <person name="Poliakov A."/>
            <person name="Razumovskaya J."/>
            <person name="Richardson P."/>
            <person name="Rinaldi C."/>
            <person name="Ritland K."/>
            <person name="Rouze P."/>
            <person name="Ryaboy D."/>
            <person name="Schmutz J."/>
            <person name="Schrader J."/>
            <person name="Segerman B."/>
            <person name="Shin H."/>
            <person name="Siddiqui A."/>
            <person name="Sterky F."/>
            <person name="Terry A."/>
            <person name="Tsai C.J."/>
            <person name="Uberbacher E."/>
            <person name="Unneberg P."/>
            <person name="Vahala J."/>
            <person name="Wall K."/>
            <person name="Wessler S."/>
            <person name="Yang G."/>
            <person name="Yin T."/>
            <person name="Douglas C."/>
            <person name="Marra M."/>
            <person name="Sandberg G."/>
            <person name="Van de Peer Y."/>
            <person name="Rokhsar D."/>
        </authorList>
    </citation>
    <scope>NUCLEOTIDE SEQUENCE [LARGE SCALE GENOMIC DNA]</scope>
    <source>
        <strain evidence="2">cv. Nisqually</strain>
    </source>
</reference>
<dbReference type="InParanoid" id="A0A3N7G1Z6"/>
<dbReference type="EMBL" id="CM009305">
    <property type="protein sequence ID" value="RQP01227.1"/>
    <property type="molecule type" value="Genomic_DNA"/>
</dbReference>
<sequence>MSLLLSNPLTSLSSLPPLSSPTLAFIATPEPFNSSLCGKSANCFGFFTVCRWCQPKLCSRMLTKILMLYSLHIL</sequence>
<evidence type="ECO:0000313" key="2">
    <source>
        <dbReference type="Proteomes" id="UP000006729"/>
    </source>
</evidence>
<gene>
    <name evidence="1" type="ORF">POPTR_016G026532</name>
</gene>
<accession>A0A3N7G1Z6</accession>
<dbReference type="AlphaFoldDB" id="A0A3N7G1Z6"/>
<protein>
    <submittedName>
        <fullName evidence="1">Uncharacterized protein</fullName>
    </submittedName>
</protein>
<evidence type="ECO:0000313" key="1">
    <source>
        <dbReference type="EMBL" id="RQP01227.1"/>
    </source>
</evidence>
<keyword evidence="2" id="KW-1185">Reference proteome</keyword>
<name>A0A3N7G1Z6_POPTR</name>
<dbReference type="Gramene" id="Potri.016G026532.1.v4.1">
    <property type="protein sequence ID" value="Potri.016G026532.1.v4.1"/>
    <property type="gene ID" value="Potri.016G026532.v4.1"/>
</dbReference>
<dbReference type="Proteomes" id="UP000006729">
    <property type="component" value="Chromosome 16"/>
</dbReference>
<organism evidence="1 2">
    <name type="scientific">Populus trichocarpa</name>
    <name type="common">Western balsam poplar</name>
    <name type="synonym">Populus balsamifera subsp. trichocarpa</name>
    <dbReference type="NCBI Taxonomy" id="3694"/>
    <lineage>
        <taxon>Eukaryota</taxon>
        <taxon>Viridiplantae</taxon>
        <taxon>Streptophyta</taxon>
        <taxon>Embryophyta</taxon>
        <taxon>Tracheophyta</taxon>
        <taxon>Spermatophyta</taxon>
        <taxon>Magnoliopsida</taxon>
        <taxon>eudicotyledons</taxon>
        <taxon>Gunneridae</taxon>
        <taxon>Pentapetalae</taxon>
        <taxon>rosids</taxon>
        <taxon>fabids</taxon>
        <taxon>Malpighiales</taxon>
        <taxon>Salicaceae</taxon>
        <taxon>Saliceae</taxon>
        <taxon>Populus</taxon>
    </lineage>
</organism>
<proteinExistence type="predicted"/>